<keyword evidence="2" id="KW-1185">Reference proteome</keyword>
<gene>
    <name evidence="1" type="ORF">FB45DRAFT_1006839</name>
</gene>
<dbReference type="AlphaFoldDB" id="A0AAD7FI84"/>
<proteinExistence type="predicted"/>
<evidence type="ECO:0000313" key="2">
    <source>
        <dbReference type="Proteomes" id="UP001221142"/>
    </source>
</evidence>
<evidence type="ECO:0000313" key="1">
    <source>
        <dbReference type="EMBL" id="KAJ7620225.1"/>
    </source>
</evidence>
<feature type="non-terminal residue" evidence="1">
    <location>
        <position position="166"/>
    </location>
</feature>
<reference evidence="1" key="1">
    <citation type="submission" date="2023-03" db="EMBL/GenBank/DDBJ databases">
        <title>Massive genome expansion in bonnet fungi (Mycena s.s.) driven by repeated elements and novel gene families across ecological guilds.</title>
        <authorList>
            <consortium name="Lawrence Berkeley National Laboratory"/>
            <person name="Harder C.B."/>
            <person name="Miyauchi S."/>
            <person name="Viragh M."/>
            <person name="Kuo A."/>
            <person name="Thoen E."/>
            <person name="Andreopoulos B."/>
            <person name="Lu D."/>
            <person name="Skrede I."/>
            <person name="Drula E."/>
            <person name="Henrissat B."/>
            <person name="Morin E."/>
            <person name="Kohler A."/>
            <person name="Barry K."/>
            <person name="LaButti K."/>
            <person name="Morin E."/>
            <person name="Salamov A."/>
            <person name="Lipzen A."/>
            <person name="Mereny Z."/>
            <person name="Hegedus B."/>
            <person name="Baldrian P."/>
            <person name="Stursova M."/>
            <person name="Weitz H."/>
            <person name="Taylor A."/>
            <person name="Grigoriev I.V."/>
            <person name="Nagy L.G."/>
            <person name="Martin F."/>
            <person name="Kauserud H."/>
        </authorList>
    </citation>
    <scope>NUCLEOTIDE SEQUENCE</scope>
    <source>
        <strain evidence="1">9284</strain>
    </source>
</reference>
<protein>
    <submittedName>
        <fullName evidence="1">Uncharacterized protein</fullName>
    </submittedName>
</protein>
<dbReference type="Proteomes" id="UP001221142">
    <property type="component" value="Unassembled WGS sequence"/>
</dbReference>
<name>A0AAD7FI84_9AGAR</name>
<comment type="caution">
    <text evidence="1">The sequence shown here is derived from an EMBL/GenBank/DDBJ whole genome shotgun (WGS) entry which is preliminary data.</text>
</comment>
<dbReference type="EMBL" id="JARKIF010000017">
    <property type="protein sequence ID" value="KAJ7620225.1"/>
    <property type="molecule type" value="Genomic_DNA"/>
</dbReference>
<sequence>MDYGYLWAPRYYTDAELDQMRKARNEAIRNVYTNWFTDPSLTGDDDGQFPWSTMWKDFELVQFWLDRSADGQLKIDKLLKETWVVPGTIEMLAFLPICGGPYFLFAAGGEYYYWNDHVLLKHSRKFGSHQEFVHYAMKPEGSQDGLNLPHVEMPQAVETDFLWWDE</sequence>
<organism evidence="1 2">
    <name type="scientific">Roridomyces roridus</name>
    <dbReference type="NCBI Taxonomy" id="1738132"/>
    <lineage>
        <taxon>Eukaryota</taxon>
        <taxon>Fungi</taxon>
        <taxon>Dikarya</taxon>
        <taxon>Basidiomycota</taxon>
        <taxon>Agaricomycotina</taxon>
        <taxon>Agaricomycetes</taxon>
        <taxon>Agaricomycetidae</taxon>
        <taxon>Agaricales</taxon>
        <taxon>Marasmiineae</taxon>
        <taxon>Mycenaceae</taxon>
        <taxon>Roridomyces</taxon>
    </lineage>
</organism>
<accession>A0AAD7FI84</accession>